<feature type="compositionally biased region" description="Polar residues" evidence="1">
    <location>
        <begin position="14"/>
        <end position="24"/>
    </location>
</feature>
<dbReference type="SUPFAM" id="SSF52266">
    <property type="entry name" value="SGNH hydrolase"/>
    <property type="match status" value="1"/>
</dbReference>
<dbReference type="InterPro" id="IPR036514">
    <property type="entry name" value="SGNH_hydro_sf"/>
</dbReference>
<dbReference type="AlphaFoldDB" id="A0A382ZMH9"/>
<organism evidence="3">
    <name type="scientific">marine metagenome</name>
    <dbReference type="NCBI Taxonomy" id="408172"/>
    <lineage>
        <taxon>unclassified sequences</taxon>
        <taxon>metagenomes</taxon>
        <taxon>ecological metagenomes</taxon>
    </lineage>
</organism>
<feature type="transmembrane region" description="Helical" evidence="2">
    <location>
        <begin position="31"/>
        <end position="49"/>
    </location>
</feature>
<evidence type="ECO:0000256" key="1">
    <source>
        <dbReference type="SAM" id="MobiDB-lite"/>
    </source>
</evidence>
<evidence type="ECO:0008006" key="4">
    <source>
        <dbReference type="Google" id="ProtNLM"/>
    </source>
</evidence>
<feature type="region of interest" description="Disordered" evidence="1">
    <location>
        <begin position="1"/>
        <end position="24"/>
    </location>
</feature>
<evidence type="ECO:0000256" key="2">
    <source>
        <dbReference type="SAM" id="Phobius"/>
    </source>
</evidence>
<accession>A0A382ZMH9</accession>
<dbReference type="Gene3D" id="3.40.50.1110">
    <property type="entry name" value="SGNH hydrolase"/>
    <property type="match status" value="1"/>
</dbReference>
<keyword evidence="2" id="KW-0812">Transmembrane</keyword>
<dbReference type="EMBL" id="UINC01185111">
    <property type="protein sequence ID" value="SVD96661.1"/>
    <property type="molecule type" value="Genomic_DNA"/>
</dbReference>
<feature type="non-terminal residue" evidence="3">
    <location>
        <position position="256"/>
    </location>
</feature>
<name>A0A382ZMH9_9ZZZZ</name>
<sequence>PTQGRADSLMGASDSANDQPSPGTGSWTTNIALAAVAVTLTLLLVELVLRWTWSTEKVTLVHDSLLGFRGRAGAETIWHREMFGHPRQVVLNEGGFHDHPRQSQPAADTRRITMLGDSFLEAYQVDIDSSFAQRLGQRLSDTDEMIEAVNLGVHGYGLGVYLLQVEERLDAWNADAVLLCLFLGNDLHDNFAPIASPAVPRFAMEGDHLGEMPAPGRDLRVWLRDEVLARSSLGRWFWLRVIKSSGSAMALARAAG</sequence>
<feature type="non-terminal residue" evidence="3">
    <location>
        <position position="1"/>
    </location>
</feature>
<evidence type="ECO:0000313" key="3">
    <source>
        <dbReference type="EMBL" id="SVD96661.1"/>
    </source>
</evidence>
<proteinExistence type="predicted"/>
<gene>
    <name evidence="3" type="ORF">METZ01_LOCUS449515</name>
</gene>
<reference evidence="3" key="1">
    <citation type="submission" date="2018-05" db="EMBL/GenBank/DDBJ databases">
        <authorList>
            <person name="Lanie J.A."/>
            <person name="Ng W.-L."/>
            <person name="Kazmierczak K.M."/>
            <person name="Andrzejewski T.M."/>
            <person name="Davidsen T.M."/>
            <person name="Wayne K.J."/>
            <person name="Tettelin H."/>
            <person name="Glass J.I."/>
            <person name="Rusch D."/>
            <person name="Podicherti R."/>
            <person name="Tsui H.-C.T."/>
            <person name="Winkler M.E."/>
        </authorList>
    </citation>
    <scope>NUCLEOTIDE SEQUENCE</scope>
</reference>
<protein>
    <recommendedName>
        <fullName evidence="4">SGNH hydrolase-type esterase domain-containing protein</fullName>
    </recommendedName>
</protein>
<keyword evidence="2" id="KW-1133">Transmembrane helix</keyword>
<keyword evidence="2" id="KW-0472">Membrane</keyword>